<dbReference type="EMBL" id="JABXIY010000033">
    <property type="protein sequence ID" value="NVK97816.1"/>
    <property type="molecule type" value="Genomic_DNA"/>
</dbReference>
<evidence type="ECO:0000313" key="2">
    <source>
        <dbReference type="Proteomes" id="UP000565723"/>
    </source>
</evidence>
<gene>
    <name evidence="1" type="ORF">HW564_12865</name>
</gene>
<reference evidence="1 2" key="1">
    <citation type="journal article" date="2020" name="Proc. Natl. Acad. Sci. U.S.A.">
        <title>Ecological drivers of bacterial community assembly in synthetic phycospheres.</title>
        <authorList>
            <person name="Fu H."/>
            <person name="Uchimiya M."/>
            <person name="Gore J."/>
            <person name="Moran M.A."/>
        </authorList>
    </citation>
    <scope>NUCLEOTIDE SEQUENCE [LARGE SCALE GENOMIC DNA]</scope>
    <source>
        <strain evidence="1">HF-Din03</strain>
    </source>
</reference>
<protein>
    <submittedName>
        <fullName evidence="1">Uncharacterized protein</fullName>
    </submittedName>
</protein>
<comment type="caution">
    <text evidence="1">The sequence shown here is derived from an EMBL/GenBank/DDBJ whole genome shotgun (WGS) entry which is preliminary data.</text>
</comment>
<dbReference type="Proteomes" id="UP000565723">
    <property type="component" value="Unassembled WGS sequence"/>
</dbReference>
<accession>A0A850LII3</accession>
<dbReference type="RefSeq" id="WP_158454193.1">
    <property type="nucleotide sequence ID" value="NZ_JABXIY010000033.1"/>
</dbReference>
<proteinExistence type="predicted"/>
<sequence>MNQFDIPHLRQAQIDAYHRKAERLRAQALRDGIAMLGRAVMRLVASLRLAPRRQPAR</sequence>
<dbReference type="NCBIfam" id="NF046098">
    <property type="entry name" value="RSP_7527_fam"/>
    <property type="match status" value="1"/>
</dbReference>
<dbReference type="AlphaFoldDB" id="A0A850LII3"/>
<evidence type="ECO:0000313" key="1">
    <source>
        <dbReference type="EMBL" id="NVK97816.1"/>
    </source>
</evidence>
<dbReference type="InterPro" id="IPR058227">
    <property type="entry name" value="RSP_7527-like"/>
</dbReference>
<organism evidence="1 2">
    <name type="scientific">Ruegeria pomeroyi</name>
    <dbReference type="NCBI Taxonomy" id="89184"/>
    <lineage>
        <taxon>Bacteria</taxon>
        <taxon>Pseudomonadati</taxon>
        <taxon>Pseudomonadota</taxon>
        <taxon>Alphaproteobacteria</taxon>
        <taxon>Rhodobacterales</taxon>
        <taxon>Roseobacteraceae</taxon>
        <taxon>Ruegeria</taxon>
    </lineage>
</organism>
<name>A0A850LII3_9RHOB</name>